<feature type="chain" id="PRO_5046699163" description="Secretion system C-terminal sorting domain-containing protein" evidence="2">
    <location>
        <begin position="20"/>
        <end position="468"/>
    </location>
</feature>
<dbReference type="EMBL" id="BRVO01000001">
    <property type="protein sequence ID" value="GLB48932.1"/>
    <property type="molecule type" value="Genomic_DNA"/>
</dbReference>
<evidence type="ECO:0000259" key="3">
    <source>
        <dbReference type="Pfam" id="PF18962"/>
    </source>
</evidence>
<dbReference type="Pfam" id="PF18962">
    <property type="entry name" value="Por_Secre_tail"/>
    <property type="match status" value="1"/>
</dbReference>
<reference evidence="4" key="1">
    <citation type="submission" date="2022-07" db="EMBL/GenBank/DDBJ databases">
        <title>Taxonomy of Novel Oxalotrophic and Methylotrophic Bacteria.</title>
        <authorList>
            <person name="Sahin N."/>
            <person name="Tani A."/>
        </authorList>
    </citation>
    <scope>NUCLEOTIDE SEQUENCE</scope>
    <source>
        <strain evidence="4">Y10</strain>
    </source>
</reference>
<accession>A0ABQ5MHR3</accession>
<comment type="caution">
    <text evidence="4">The sequence shown here is derived from an EMBL/GenBank/DDBJ whole genome shotgun (WGS) entry which is preliminary data.</text>
</comment>
<protein>
    <recommendedName>
        <fullName evidence="3">Secretion system C-terminal sorting domain-containing protein</fullName>
    </recommendedName>
</protein>
<dbReference type="RefSeq" id="WP_281764555.1">
    <property type="nucleotide sequence ID" value="NZ_BRVO01000001.1"/>
</dbReference>
<feature type="signal peptide" evidence="2">
    <location>
        <begin position="1"/>
        <end position="19"/>
    </location>
</feature>
<organism evidence="4 5">
    <name type="scientific">Neptunitalea lumnitzerae</name>
    <dbReference type="NCBI Taxonomy" id="2965509"/>
    <lineage>
        <taxon>Bacteria</taxon>
        <taxon>Pseudomonadati</taxon>
        <taxon>Bacteroidota</taxon>
        <taxon>Flavobacteriia</taxon>
        <taxon>Flavobacteriales</taxon>
        <taxon>Flavobacteriaceae</taxon>
        <taxon>Neptunitalea</taxon>
    </lineage>
</organism>
<sequence>MIKNYVLLLCVICVYTLNAQTENWYFGEYAGISFDPTTHAFSGALTNGQLNTTEGSACISDGAGNILFYTDGTDVYNAQNNIMVNGTGLLGDNSSTQSALIVPFVNAPTKYYIFTIDDASGPLAYSVVDMTLDNGNGAIVATQKNIVLLNNTSEKLCATHSANGGYWVITFAQNNSNTYELLKAFEITSSGVNTTSVDSYVNSNSPDARGYLKISPDGSKIAIATNDQDNLFLCDFNTTTGMVNTAIQLEINYTADLLYGIEFSPNSNVLYAHSYNSTQDSALVQFDLTATDIEASQLIIDQVTGTGGYRGALQLAEDGRIYRTTPVSYAIGTNYLSVIENPNVIGTGCNYVQDAIYLGSNKEAMQGLPNFIASYFDPAFLSTDSVSQNLDITMYLNKYTEVLTIENNTLKSIESISVFTLTGQTILDDTNISNNSTYTVNTSNFAPGIYLINVTADNQTITKKIIID</sequence>
<evidence type="ECO:0000256" key="1">
    <source>
        <dbReference type="ARBA" id="ARBA00022729"/>
    </source>
</evidence>
<dbReference type="SUPFAM" id="SSF82171">
    <property type="entry name" value="DPP6 N-terminal domain-like"/>
    <property type="match status" value="1"/>
</dbReference>
<evidence type="ECO:0000313" key="5">
    <source>
        <dbReference type="Proteomes" id="UP001143543"/>
    </source>
</evidence>
<evidence type="ECO:0000313" key="4">
    <source>
        <dbReference type="EMBL" id="GLB48932.1"/>
    </source>
</evidence>
<dbReference type="InterPro" id="IPR026444">
    <property type="entry name" value="Secre_tail"/>
</dbReference>
<name>A0ABQ5MHR3_9FLAO</name>
<keyword evidence="5" id="KW-1185">Reference proteome</keyword>
<keyword evidence="1 2" id="KW-0732">Signal</keyword>
<proteinExistence type="predicted"/>
<dbReference type="Proteomes" id="UP001143543">
    <property type="component" value="Unassembled WGS sequence"/>
</dbReference>
<feature type="domain" description="Secretion system C-terminal sorting" evidence="3">
    <location>
        <begin position="400"/>
        <end position="467"/>
    </location>
</feature>
<gene>
    <name evidence="4" type="ORF">Y10_13000</name>
</gene>
<dbReference type="NCBIfam" id="TIGR04183">
    <property type="entry name" value="Por_Secre_tail"/>
    <property type="match status" value="1"/>
</dbReference>
<evidence type="ECO:0000256" key="2">
    <source>
        <dbReference type="SAM" id="SignalP"/>
    </source>
</evidence>